<sequence>MSLRPSAPRTCRLFWCYQCHRAVRIICSPAADVLCPRCYGRFLHEIDLPRPRLVVELTPVRPLRDHPLFPPPAWRRYAELDRVRQLDSDDGRRNPSGSWIVFRRTTDDRPVDPGPRRPLTLAPPRQEEPSIPAAVRPADYYTGPNLNELINELTQNDRPGPPPAPAPAIEAMPTVSITEAHLTDGSQCPVCKEEFSLGEEAREMPCKHVYHSECIVPWLSMHNSCPVCRFQLPGAENGGGQENRASGSSNTGSGRSRRQDRWNPFFQLWPFRESLHTGDYQYRRLEEHEDIFSSPGGNDSRVLPAFLLISFLLFMVAIFISSLAVLLVVESFSKPKERPAWWTVKSFP</sequence>
<dbReference type="GO" id="GO:0005737">
    <property type="term" value="C:cytoplasm"/>
    <property type="evidence" value="ECO:0007669"/>
    <property type="project" value="TreeGrafter"/>
</dbReference>
<keyword evidence="4" id="KW-0479">Metal-binding</keyword>
<dbReference type="Pfam" id="PF13639">
    <property type="entry name" value="zf-RING_2"/>
    <property type="match status" value="1"/>
</dbReference>
<evidence type="ECO:0000256" key="5">
    <source>
        <dbReference type="ARBA" id="ARBA00022771"/>
    </source>
</evidence>
<dbReference type="GO" id="GO:0016567">
    <property type="term" value="P:protein ubiquitination"/>
    <property type="evidence" value="ECO:0007669"/>
    <property type="project" value="TreeGrafter"/>
</dbReference>
<organism evidence="12 13">
    <name type="scientific">Musa balbisiana</name>
    <name type="common">Banana</name>
    <dbReference type="NCBI Taxonomy" id="52838"/>
    <lineage>
        <taxon>Eukaryota</taxon>
        <taxon>Viridiplantae</taxon>
        <taxon>Streptophyta</taxon>
        <taxon>Embryophyta</taxon>
        <taxon>Tracheophyta</taxon>
        <taxon>Spermatophyta</taxon>
        <taxon>Magnoliopsida</taxon>
        <taxon>Liliopsida</taxon>
        <taxon>Zingiberales</taxon>
        <taxon>Musaceae</taxon>
        <taxon>Musa</taxon>
    </lineage>
</organism>
<dbReference type="PROSITE" id="PS50089">
    <property type="entry name" value="ZF_RING_2"/>
    <property type="match status" value="1"/>
</dbReference>
<name>A0A4S8JFP1_MUSBA</name>
<dbReference type="FunFam" id="3.30.40.10:FF:000022">
    <property type="entry name" value="E3 ubiquitin-protein ligase RING1-like"/>
    <property type="match status" value="1"/>
</dbReference>
<dbReference type="GO" id="GO:0008270">
    <property type="term" value="F:zinc ion binding"/>
    <property type="evidence" value="ECO:0007669"/>
    <property type="project" value="UniProtKB-KW"/>
</dbReference>
<feature type="transmembrane region" description="Helical" evidence="10">
    <location>
        <begin position="302"/>
        <end position="329"/>
    </location>
</feature>
<feature type="compositionally biased region" description="Basic and acidic residues" evidence="9">
    <location>
        <begin position="104"/>
        <end position="115"/>
    </location>
</feature>
<dbReference type="EMBL" id="PYDT01000005">
    <property type="protein sequence ID" value="THU60763.1"/>
    <property type="molecule type" value="Genomic_DNA"/>
</dbReference>
<keyword evidence="3" id="KW-0808">Transferase</keyword>
<evidence type="ECO:0000256" key="9">
    <source>
        <dbReference type="SAM" id="MobiDB-lite"/>
    </source>
</evidence>
<comment type="catalytic activity">
    <reaction evidence="1">
        <text>S-ubiquitinyl-[E2 ubiquitin-conjugating enzyme]-L-cysteine + [acceptor protein]-L-lysine = [E2 ubiquitin-conjugating enzyme]-L-cysteine + N(6)-ubiquitinyl-[acceptor protein]-L-lysine.</text>
        <dbReference type="EC" id="2.3.2.27"/>
    </reaction>
</comment>
<dbReference type="InterPro" id="IPR001841">
    <property type="entry name" value="Znf_RING"/>
</dbReference>
<reference evidence="12 13" key="1">
    <citation type="journal article" date="2019" name="Nat. Plants">
        <title>Genome sequencing of Musa balbisiana reveals subgenome evolution and function divergence in polyploid bananas.</title>
        <authorList>
            <person name="Yao X."/>
        </authorList>
    </citation>
    <scope>NUCLEOTIDE SEQUENCE [LARGE SCALE GENOMIC DNA]</scope>
    <source>
        <strain evidence="13">cv. DH-PKW</strain>
        <tissue evidence="12">Leaves</tissue>
    </source>
</reference>
<dbReference type="SUPFAM" id="SSF57850">
    <property type="entry name" value="RING/U-box"/>
    <property type="match status" value="1"/>
</dbReference>
<evidence type="ECO:0000256" key="10">
    <source>
        <dbReference type="SAM" id="Phobius"/>
    </source>
</evidence>
<keyword evidence="13" id="KW-1185">Reference proteome</keyword>
<dbReference type="EC" id="2.3.2.27" evidence="2"/>
<proteinExistence type="predicted"/>
<dbReference type="GO" id="GO:0061630">
    <property type="term" value="F:ubiquitin protein ligase activity"/>
    <property type="evidence" value="ECO:0007669"/>
    <property type="project" value="UniProtKB-EC"/>
</dbReference>
<evidence type="ECO:0000256" key="3">
    <source>
        <dbReference type="ARBA" id="ARBA00022679"/>
    </source>
</evidence>
<dbReference type="InterPro" id="IPR039525">
    <property type="entry name" value="RNF126-like_zinc-ribbon"/>
</dbReference>
<evidence type="ECO:0000256" key="1">
    <source>
        <dbReference type="ARBA" id="ARBA00000900"/>
    </source>
</evidence>
<evidence type="ECO:0000259" key="11">
    <source>
        <dbReference type="PROSITE" id="PS50089"/>
    </source>
</evidence>
<gene>
    <name evidence="12" type="ORF">C4D60_Mb07t16180</name>
</gene>
<evidence type="ECO:0000256" key="8">
    <source>
        <dbReference type="PROSITE-ProRule" id="PRU00175"/>
    </source>
</evidence>
<evidence type="ECO:0000313" key="12">
    <source>
        <dbReference type="EMBL" id="THU60763.1"/>
    </source>
</evidence>
<evidence type="ECO:0000256" key="4">
    <source>
        <dbReference type="ARBA" id="ARBA00022723"/>
    </source>
</evidence>
<keyword evidence="7" id="KW-0862">Zinc</keyword>
<evidence type="ECO:0000256" key="7">
    <source>
        <dbReference type="ARBA" id="ARBA00022833"/>
    </source>
</evidence>
<comment type="caution">
    <text evidence="12">The sequence shown here is derived from an EMBL/GenBank/DDBJ whole genome shotgun (WGS) entry which is preliminary data.</text>
</comment>
<dbReference type="Pfam" id="PF14369">
    <property type="entry name" value="Zn_ribbon_19"/>
    <property type="match status" value="1"/>
</dbReference>
<dbReference type="STRING" id="52838.A0A4S8JFP1"/>
<dbReference type="CDD" id="cd16667">
    <property type="entry name" value="RING-H2_RNF126-like"/>
    <property type="match status" value="1"/>
</dbReference>
<dbReference type="Gene3D" id="3.30.40.10">
    <property type="entry name" value="Zinc/RING finger domain, C3HC4 (zinc finger)"/>
    <property type="match status" value="1"/>
</dbReference>
<keyword evidence="5 8" id="KW-0863">Zinc-finger</keyword>
<feature type="region of interest" description="Disordered" evidence="9">
    <location>
        <begin position="236"/>
        <end position="259"/>
    </location>
</feature>
<evidence type="ECO:0000256" key="6">
    <source>
        <dbReference type="ARBA" id="ARBA00022786"/>
    </source>
</evidence>
<dbReference type="Proteomes" id="UP000317650">
    <property type="component" value="Chromosome 7"/>
</dbReference>
<evidence type="ECO:0000313" key="13">
    <source>
        <dbReference type="Proteomes" id="UP000317650"/>
    </source>
</evidence>
<dbReference type="AlphaFoldDB" id="A0A4S8JFP1"/>
<keyword evidence="6" id="KW-0833">Ubl conjugation pathway</keyword>
<evidence type="ECO:0000256" key="2">
    <source>
        <dbReference type="ARBA" id="ARBA00012483"/>
    </source>
</evidence>
<protein>
    <recommendedName>
        <fullName evidence="2">RING-type E3 ubiquitin transferase</fullName>
        <ecNumber evidence="2">2.3.2.27</ecNumber>
    </recommendedName>
</protein>
<dbReference type="InterPro" id="IPR013083">
    <property type="entry name" value="Znf_RING/FYVE/PHD"/>
</dbReference>
<keyword evidence="10" id="KW-0472">Membrane</keyword>
<keyword evidence="10" id="KW-0812">Transmembrane</keyword>
<dbReference type="PANTHER" id="PTHR15710">
    <property type="entry name" value="E3 UBIQUITIN-PROTEIN LIGASE PRAJA"/>
    <property type="match status" value="1"/>
</dbReference>
<feature type="region of interest" description="Disordered" evidence="9">
    <location>
        <begin position="87"/>
        <end position="129"/>
    </location>
</feature>
<accession>A0A4S8JFP1</accession>
<feature type="domain" description="RING-type" evidence="11">
    <location>
        <begin position="188"/>
        <end position="229"/>
    </location>
</feature>
<keyword evidence="10" id="KW-1133">Transmembrane helix</keyword>
<dbReference type="PANTHER" id="PTHR15710:SF18">
    <property type="entry name" value="RING-TYPE E3 UBIQUITIN TRANSFERASE"/>
    <property type="match status" value="1"/>
</dbReference>
<dbReference type="SMART" id="SM00184">
    <property type="entry name" value="RING"/>
    <property type="match status" value="1"/>
</dbReference>